<proteinExistence type="predicted"/>
<dbReference type="OrthoDB" id="56741at2759"/>
<dbReference type="EMBL" id="CAICTM010001286">
    <property type="protein sequence ID" value="CAB9522302.1"/>
    <property type="molecule type" value="Genomic_DNA"/>
</dbReference>
<feature type="domain" description="C6H2-type" evidence="1">
    <location>
        <begin position="24"/>
        <end position="69"/>
    </location>
</feature>
<name>A0A9N8EJM4_9STRA</name>
<evidence type="ECO:0000313" key="2">
    <source>
        <dbReference type="EMBL" id="CAB9522302.1"/>
    </source>
</evidence>
<gene>
    <name evidence="2" type="ORF">SEMRO_1288_G259620.1</name>
</gene>
<sequence length="442" mass="49688">MEEINYSFGAKPPDVKSQRVCCGCQTPESASKPFQQQCPRCSEEGFIPALFCSQACYMQAWPRHKQWHADNASYIKMYSQHMDIAPRNRSQHEPADPTEHAPKYYGLVATAKSKFQAGDLSGSKKLLRKAMKLDTRRPEAFDKLTVCYEYSGQRNESNFYFMEAFKRYAFVALAKFGNVQDTDLAFYAWSGGVFSLAKEYFDNPELDKPDWWHHDGMVRRITKMAIGGLNAESSTIPYQIGIVYLLQAFALAGIVRHFHASFHGAEVTIPEDRTHEELVEAYVIFKKATKNTIATSTAAIDSFFESAVLEAIRTRHAQAKQEVNSPMIAKPSLCQAGTLVFAFGLESLKVGMVSRDGLQDGSVAVKVDGFNDLQLIPSGNLVETPFKEREVALICCLGDADRCKVLRQFTTVMPEGYQQNIKRFHHGPPQRRCAGQEITKII</sequence>
<keyword evidence="3" id="KW-1185">Reference proteome</keyword>
<dbReference type="InterPro" id="IPR031615">
    <property type="entry name" value="Zfn-C6H2"/>
</dbReference>
<dbReference type="AlphaFoldDB" id="A0A9N8EJM4"/>
<comment type="caution">
    <text evidence="2">The sequence shown here is derived from an EMBL/GenBank/DDBJ whole genome shotgun (WGS) entry which is preliminary data.</text>
</comment>
<dbReference type="Proteomes" id="UP001153069">
    <property type="component" value="Unassembled WGS sequence"/>
</dbReference>
<evidence type="ECO:0000313" key="3">
    <source>
        <dbReference type="Proteomes" id="UP001153069"/>
    </source>
</evidence>
<evidence type="ECO:0000259" key="1">
    <source>
        <dbReference type="Pfam" id="PF15801"/>
    </source>
</evidence>
<dbReference type="Pfam" id="PF15801">
    <property type="entry name" value="zf-C6H2"/>
    <property type="match status" value="1"/>
</dbReference>
<reference evidence="2" key="1">
    <citation type="submission" date="2020-06" db="EMBL/GenBank/DDBJ databases">
        <authorList>
            <consortium name="Plant Systems Biology data submission"/>
        </authorList>
    </citation>
    <scope>NUCLEOTIDE SEQUENCE</scope>
    <source>
        <strain evidence="2">D6</strain>
    </source>
</reference>
<accession>A0A9N8EJM4</accession>
<organism evidence="2 3">
    <name type="scientific">Seminavis robusta</name>
    <dbReference type="NCBI Taxonomy" id="568900"/>
    <lineage>
        <taxon>Eukaryota</taxon>
        <taxon>Sar</taxon>
        <taxon>Stramenopiles</taxon>
        <taxon>Ochrophyta</taxon>
        <taxon>Bacillariophyta</taxon>
        <taxon>Bacillariophyceae</taxon>
        <taxon>Bacillariophycidae</taxon>
        <taxon>Naviculales</taxon>
        <taxon>Naviculaceae</taxon>
        <taxon>Seminavis</taxon>
    </lineage>
</organism>
<protein>
    <recommendedName>
        <fullName evidence="1">C6H2-type domain-containing protein</fullName>
    </recommendedName>
</protein>